<feature type="compositionally biased region" description="Polar residues" evidence="5">
    <location>
        <begin position="267"/>
        <end position="278"/>
    </location>
</feature>
<organism evidence="8 9">
    <name type="scientific">Cuscuta australis</name>
    <dbReference type="NCBI Taxonomy" id="267555"/>
    <lineage>
        <taxon>Eukaryota</taxon>
        <taxon>Viridiplantae</taxon>
        <taxon>Streptophyta</taxon>
        <taxon>Embryophyta</taxon>
        <taxon>Tracheophyta</taxon>
        <taxon>Spermatophyta</taxon>
        <taxon>Magnoliopsida</taxon>
        <taxon>eudicotyledons</taxon>
        <taxon>Gunneridae</taxon>
        <taxon>Pentapetalae</taxon>
        <taxon>asterids</taxon>
        <taxon>lamiids</taxon>
        <taxon>Solanales</taxon>
        <taxon>Convolvulaceae</taxon>
        <taxon>Cuscuteae</taxon>
        <taxon>Cuscuta</taxon>
        <taxon>Cuscuta subgen. Grammica</taxon>
        <taxon>Cuscuta sect. Cleistogrammica</taxon>
    </lineage>
</organism>
<evidence type="ECO:0000256" key="1">
    <source>
        <dbReference type="ARBA" id="ARBA00022723"/>
    </source>
</evidence>
<dbReference type="PROSITE" id="PS01358">
    <property type="entry name" value="ZF_RANBP2_1"/>
    <property type="match status" value="2"/>
</dbReference>
<dbReference type="InterPro" id="IPR053000">
    <property type="entry name" value="WSS1-like_metalloprotease"/>
</dbReference>
<name>A0A328CZP7_9ASTE</name>
<dbReference type="PROSITE" id="PS51397">
    <property type="entry name" value="WLM"/>
    <property type="match status" value="1"/>
</dbReference>
<evidence type="ECO:0000256" key="3">
    <source>
        <dbReference type="ARBA" id="ARBA00022833"/>
    </source>
</evidence>
<evidence type="ECO:0000256" key="5">
    <source>
        <dbReference type="SAM" id="MobiDB-lite"/>
    </source>
</evidence>
<comment type="caution">
    <text evidence="8">The sequence shown here is derived from an EMBL/GenBank/DDBJ whole genome shotgun (WGS) entry which is preliminary data.</text>
</comment>
<protein>
    <recommendedName>
        <fullName evidence="10">WLM domain-containing protein</fullName>
    </recommendedName>
</protein>
<dbReference type="SUPFAM" id="SSF90209">
    <property type="entry name" value="Ran binding protein zinc finger-like"/>
    <property type="match status" value="2"/>
</dbReference>
<dbReference type="AlphaFoldDB" id="A0A328CZP7"/>
<evidence type="ECO:0000256" key="4">
    <source>
        <dbReference type="PROSITE-ProRule" id="PRU00322"/>
    </source>
</evidence>
<evidence type="ECO:0008006" key="10">
    <source>
        <dbReference type="Google" id="ProtNLM"/>
    </source>
</evidence>
<keyword evidence="3" id="KW-0862">Zinc</keyword>
<evidence type="ECO:0000313" key="8">
    <source>
        <dbReference type="EMBL" id="RAL37791.1"/>
    </source>
</evidence>
<dbReference type="EMBL" id="NQVE01000215">
    <property type="protein sequence ID" value="RAL37791.1"/>
    <property type="molecule type" value="Genomic_DNA"/>
</dbReference>
<dbReference type="GO" id="GO:0005634">
    <property type="term" value="C:nucleus"/>
    <property type="evidence" value="ECO:0007669"/>
    <property type="project" value="TreeGrafter"/>
</dbReference>
<evidence type="ECO:0000256" key="2">
    <source>
        <dbReference type="ARBA" id="ARBA00022771"/>
    </source>
</evidence>
<accession>A0A328CZP7</accession>
<gene>
    <name evidence="8" type="ORF">DM860_000485</name>
</gene>
<evidence type="ECO:0000313" key="9">
    <source>
        <dbReference type="Proteomes" id="UP000249390"/>
    </source>
</evidence>
<feature type="region of interest" description="Disordered" evidence="5">
    <location>
        <begin position="218"/>
        <end position="312"/>
    </location>
</feature>
<dbReference type="GO" id="GO:0008270">
    <property type="term" value="F:zinc ion binding"/>
    <property type="evidence" value="ECO:0007669"/>
    <property type="project" value="UniProtKB-KW"/>
</dbReference>
<proteinExistence type="predicted"/>
<feature type="domain" description="WLM" evidence="7">
    <location>
        <begin position="1"/>
        <end position="204"/>
    </location>
</feature>
<dbReference type="PANTHER" id="PTHR46622:SF3">
    <property type="entry name" value="ZINC ION BINDING PROTEIN"/>
    <property type="match status" value="1"/>
</dbReference>
<dbReference type="Proteomes" id="UP000249390">
    <property type="component" value="Unassembled WGS sequence"/>
</dbReference>
<keyword evidence="2 4" id="KW-0863">Zinc-finger</keyword>
<dbReference type="InterPro" id="IPR001876">
    <property type="entry name" value="Znf_RanBP2"/>
</dbReference>
<feature type="domain" description="RanBP2-type" evidence="6">
    <location>
        <begin position="341"/>
        <end position="370"/>
    </location>
</feature>
<dbReference type="PROSITE" id="PS50199">
    <property type="entry name" value="ZF_RANBP2_2"/>
    <property type="match status" value="1"/>
</dbReference>
<dbReference type="GO" id="GO:0008237">
    <property type="term" value="F:metallopeptidase activity"/>
    <property type="evidence" value="ECO:0007669"/>
    <property type="project" value="TreeGrafter"/>
</dbReference>
<dbReference type="GO" id="GO:0006281">
    <property type="term" value="P:DNA repair"/>
    <property type="evidence" value="ECO:0007669"/>
    <property type="project" value="TreeGrafter"/>
</dbReference>
<dbReference type="PANTHER" id="PTHR46622">
    <property type="entry name" value="DNA-DEPENDENT METALLOPROTEASE WSS1"/>
    <property type="match status" value="1"/>
</dbReference>
<keyword evidence="1" id="KW-0479">Metal-binding</keyword>
<feature type="compositionally biased region" description="Basic and acidic residues" evidence="5">
    <location>
        <begin position="288"/>
        <end position="299"/>
    </location>
</feature>
<dbReference type="InterPro" id="IPR036443">
    <property type="entry name" value="Znf_RanBP2_sf"/>
</dbReference>
<reference evidence="8 9" key="1">
    <citation type="submission" date="2018-06" db="EMBL/GenBank/DDBJ databases">
        <title>The Genome of Cuscuta australis (Dodder) Provides Insight into the Evolution of Plant Parasitism.</title>
        <authorList>
            <person name="Liu H."/>
        </authorList>
    </citation>
    <scope>NUCLEOTIDE SEQUENCE [LARGE SCALE GENOMIC DNA]</scope>
    <source>
        <strain evidence="9">cv. Yunnan</strain>
        <tissue evidence="8">Vines</tissue>
    </source>
</reference>
<dbReference type="InterPro" id="IPR013536">
    <property type="entry name" value="WLM_dom"/>
</dbReference>
<dbReference type="SMART" id="SM00547">
    <property type="entry name" value="ZnF_RBZ"/>
    <property type="match status" value="2"/>
</dbReference>
<evidence type="ECO:0000259" key="6">
    <source>
        <dbReference type="PROSITE" id="PS50199"/>
    </source>
</evidence>
<evidence type="ECO:0000259" key="7">
    <source>
        <dbReference type="PROSITE" id="PS51397"/>
    </source>
</evidence>
<feature type="compositionally biased region" description="Polar residues" evidence="5">
    <location>
        <begin position="239"/>
        <end position="250"/>
    </location>
</feature>
<dbReference type="Gene3D" id="2.30.30.380">
    <property type="entry name" value="Zn-finger domain of Sec23/24"/>
    <property type="match status" value="1"/>
</dbReference>
<keyword evidence="9" id="KW-1185">Reference proteome</keyword>
<dbReference type="Pfam" id="PF08325">
    <property type="entry name" value="WLM"/>
    <property type="match status" value="1"/>
</dbReference>
<sequence length="417" mass="46742">MSFRDTNKVWEIKSLKRKPKQEEAQKFLERIAKQVQPIMRKHGWRVKLLSEFCPKNANLLGLNVGAGVNVKLRLRRPYRDEDFLPYDDVLDTMLHELCHNVHSPHNTSFYKLWDELRKECEDLLSKGISGTGEGFDLPGRRLGGFFPQPSLSSLRTTIAAAAEKRAQLTTLLPPGPKCIGGDRSIMGALTPIQAAAMAAERRSHDNIWCASESCNMQGDDDDDDESYMSFKPSDVDPTSVKQKPSSSAGPQVTDAITRKRNRERENASFSISADSHNVSSSISGSGRAVRDKSLKKDHAGGIPPLPQRPYDHKGSEFVDLTDDHSNARLGSGYDVVRSLENSDAWECSMCTLLNRHYAPICEICQTRRRIDLNDKYIMWSCKFCTLDNAVELENCEACGEWRYSHGPLPKPTPNLGT</sequence>